<name>E6ZZG1_SPORE</name>
<protein>
    <submittedName>
        <fullName evidence="12">Uncharacterized protein</fullName>
    </submittedName>
</protein>
<comment type="subcellular location">
    <subcellularLocation>
        <location evidence="2">Chromosome</location>
        <location evidence="2">Centromere</location>
        <location evidence="2">Kinetochore</location>
    </subcellularLocation>
    <subcellularLocation>
        <location evidence="1">Nucleus</location>
    </subcellularLocation>
</comment>
<dbReference type="GO" id="GO:0007059">
    <property type="term" value="P:chromosome segregation"/>
    <property type="evidence" value="ECO:0007669"/>
    <property type="project" value="TreeGrafter"/>
</dbReference>
<dbReference type="PANTHER" id="PTHR15459:SF3">
    <property type="entry name" value="POLYAMINE-MODULATED FACTOR 1"/>
    <property type="match status" value="1"/>
</dbReference>
<feature type="region of interest" description="Disordered" evidence="11">
    <location>
        <begin position="1"/>
        <end position="141"/>
    </location>
</feature>
<keyword evidence="10" id="KW-0175">Coiled coil</keyword>
<dbReference type="OrthoDB" id="3360966at2759"/>
<evidence type="ECO:0000256" key="1">
    <source>
        <dbReference type="ARBA" id="ARBA00004123"/>
    </source>
</evidence>
<dbReference type="GO" id="GO:0000444">
    <property type="term" value="C:MIS12/MIND type complex"/>
    <property type="evidence" value="ECO:0007669"/>
    <property type="project" value="InterPro"/>
</dbReference>
<feature type="coiled-coil region" evidence="10">
    <location>
        <begin position="269"/>
        <end position="328"/>
    </location>
</feature>
<keyword evidence="6" id="KW-0995">Kinetochore</keyword>
<evidence type="ECO:0000256" key="2">
    <source>
        <dbReference type="ARBA" id="ARBA00004629"/>
    </source>
</evidence>
<keyword evidence="7" id="KW-0539">Nucleus</keyword>
<evidence type="ECO:0000256" key="3">
    <source>
        <dbReference type="ARBA" id="ARBA00022454"/>
    </source>
</evidence>
<evidence type="ECO:0000256" key="8">
    <source>
        <dbReference type="ARBA" id="ARBA00023306"/>
    </source>
</evidence>
<evidence type="ECO:0000256" key="7">
    <source>
        <dbReference type="ARBA" id="ARBA00023242"/>
    </source>
</evidence>
<reference evidence="12 13" key="1">
    <citation type="journal article" date="2010" name="Science">
        <title>Pathogenicity determinants in smut fungi revealed by genome comparison.</title>
        <authorList>
            <person name="Schirawski J."/>
            <person name="Mannhaupt G."/>
            <person name="Muench K."/>
            <person name="Brefort T."/>
            <person name="Schipper K."/>
            <person name="Doehlemann G."/>
            <person name="Di Stasio M."/>
            <person name="Roessel N."/>
            <person name="Mendoza-Mendoza A."/>
            <person name="Pester D."/>
            <person name="Mueller O."/>
            <person name="Winterberg B."/>
            <person name="Meyer E."/>
            <person name="Ghareeb H."/>
            <person name="Wollenberg T."/>
            <person name="Muensterkoetter M."/>
            <person name="Wong P."/>
            <person name="Walter M."/>
            <person name="Stukenbrock E."/>
            <person name="Gueldener U."/>
            <person name="Kahmann R."/>
        </authorList>
    </citation>
    <scope>NUCLEOTIDE SEQUENCE [LARGE SCALE GENOMIC DNA]</scope>
    <source>
        <strain evidence="13">SRZ2</strain>
    </source>
</reference>
<evidence type="ECO:0000256" key="5">
    <source>
        <dbReference type="ARBA" id="ARBA00022776"/>
    </source>
</evidence>
<feature type="compositionally biased region" description="Polar residues" evidence="11">
    <location>
        <begin position="112"/>
        <end position="123"/>
    </location>
</feature>
<dbReference type="InterPro" id="IPR007128">
    <property type="entry name" value="PMF1/Nnf1"/>
</dbReference>
<gene>
    <name evidence="12" type="ORF">sr13322</name>
</gene>
<sequence>MSSEAQFEPEGHKTDEQNVIEQERVDEERETSFLFQKEARDAELDTPAVAAAPEEEAEAGDAVPQQPPAELTNQNDEEQAEAAAVEEATAAEAEAEAASTSKPARGARKSRVSGTGATTSTEAQAEPSKKKARKSVATTSATGVISAPEADANANVRLDRLRQALFRFLDLIEHRATASSFAKALPHIDAESVEALRQQFVSQLKEAIIDESEKLIESNDLEAKLASLHRLAQEADARYQAGYQDGAEEIKDVWRKEMDLETAISARAIPDQEKRVAQLKAELELVRKHNQAIHAALLDTRARSEAIQSDARDSLDALESAIKGLEATPDMQKQLRQTMDDLLQDLGARV</sequence>
<evidence type="ECO:0000256" key="4">
    <source>
        <dbReference type="ARBA" id="ARBA00022618"/>
    </source>
</evidence>
<organism evidence="12 13">
    <name type="scientific">Sporisorium reilianum (strain SRZ2)</name>
    <name type="common">Maize head smut fungus</name>
    <dbReference type="NCBI Taxonomy" id="999809"/>
    <lineage>
        <taxon>Eukaryota</taxon>
        <taxon>Fungi</taxon>
        <taxon>Dikarya</taxon>
        <taxon>Basidiomycota</taxon>
        <taxon>Ustilaginomycotina</taxon>
        <taxon>Ustilaginomycetes</taxon>
        <taxon>Ustilaginales</taxon>
        <taxon>Ustilaginaceae</taxon>
        <taxon>Sporisorium</taxon>
    </lineage>
</organism>
<dbReference type="EMBL" id="FQ311470">
    <property type="protein sequence ID" value="CBQ72641.1"/>
    <property type="molecule type" value="Genomic_DNA"/>
</dbReference>
<keyword evidence="13" id="KW-1185">Reference proteome</keyword>
<dbReference type="VEuPathDB" id="FungiDB:sr13322"/>
<keyword evidence="9" id="KW-0137">Centromere</keyword>
<keyword evidence="3" id="KW-0158">Chromosome</keyword>
<keyword evidence="4" id="KW-0132">Cell division</keyword>
<dbReference type="Proteomes" id="UP000008867">
    <property type="component" value="Chromosome 5"/>
</dbReference>
<dbReference type="Pfam" id="PF03980">
    <property type="entry name" value="Nnf1"/>
    <property type="match status" value="1"/>
</dbReference>
<keyword evidence="8" id="KW-0131">Cell cycle</keyword>
<dbReference type="GO" id="GO:0005634">
    <property type="term" value="C:nucleus"/>
    <property type="evidence" value="ECO:0007669"/>
    <property type="project" value="UniProtKB-SubCell"/>
</dbReference>
<accession>E6ZZG1</accession>
<evidence type="ECO:0000256" key="9">
    <source>
        <dbReference type="ARBA" id="ARBA00023328"/>
    </source>
</evidence>
<dbReference type="PANTHER" id="PTHR15459">
    <property type="entry name" value="POLYAMINE-MODULATED FACTOR 1"/>
    <property type="match status" value="1"/>
</dbReference>
<dbReference type="GO" id="GO:0051301">
    <property type="term" value="P:cell division"/>
    <property type="evidence" value="ECO:0007669"/>
    <property type="project" value="UniProtKB-KW"/>
</dbReference>
<keyword evidence="5" id="KW-0498">Mitosis</keyword>
<dbReference type="eggNOG" id="ENOG502S9JT">
    <property type="taxonomic scope" value="Eukaryota"/>
</dbReference>
<evidence type="ECO:0000256" key="10">
    <source>
        <dbReference type="SAM" id="Coils"/>
    </source>
</evidence>
<evidence type="ECO:0000256" key="6">
    <source>
        <dbReference type="ARBA" id="ARBA00022838"/>
    </source>
</evidence>
<feature type="compositionally biased region" description="Low complexity" evidence="11">
    <location>
        <begin position="81"/>
        <end position="98"/>
    </location>
</feature>
<evidence type="ECO:0000313" key="12">
    <source>
        <dbReference type="EMBL" id="CBQ72641.1"/>
    </source>
</evidence>
<evidence type="ECO:0000313" key="13">
    <source>
        <dbReference type="Proteomes" id="UP000008867"/>
    </source>
</evidence>
<dbReference type="HOGENOM" id="CLU_763179_0_0_1"/>
<proteinExistence type="predicted"/>
<feature type="compositionally biased region" description="Basic and acidic residues" evidence="11">
    <location>
        <begin position="9"/>
        <end position="43"/>
    </location>
</feature>
<dbReference type="AlphaFoldDB" id="E6ZZG1"/>
<evidence type="ECO:0000256" key="11">
    <source>
        <dbReference type="SAM" id="MobiDB-lite"/>
    </source>
</evidence>